<evidence type="ECO:0000313" key="2">
    <source>
        <dbReference type="Proteomes" id="UP001139450"/>
    </source>
</evidence>
<dbReference type="EMBL" id="JALJEJ010000005">
    <property type="protein sequence ID" value="MCJ8210406.1"/>
    <property type="molecule type" value="Genomic_DNA"/>
</dbReference>
<sequence>MNVLKEFLKYMGALCLNKEKLSNIPRYMSLLKNWLVFTIASTTLCYSQANTHTDSLFATKNYLQAITSTINQVKDPKQRVGKLDSLIRLGTEQKAIFERNMKVLLKENDQEYKMVSRSFNFILQSVILYKTDMKENNYRSNQSTKTELVYLNKNIPPLIDKIYRYCSVAQKRH</sequence>
<dbReference type="Proteomes" id="UP001139450">
    <property type="component" value="Unassembled WGS sequence"/>
</dbReference>
<proteinExistence type="predicted"/>
<keyword evidence="2" id="KW-1185">Reference proteome</keyword>
<protein>
    <submittedName>
        <fullName evidence="1">Uncharacterized protein</fullName>
    </submittedName>
</protein>
<dbReference type="RefSeq" id="WP_245130248.1">
    <property type="nucleotide sequence ID" value="NZ_JALJEJ010000005.1"/>
</dbReference>
<reference evidence="1" key="1">
    <citation type="submission" date="2022-04" db="EMBL/GenBank/DDBJ databases">
        <title>Mucilaginibacter sp. RS28 isolated from freshwater.</title>
        <authorList>
            <person name="Ko S.-R."/>
        </authorList>
    </citation>
    <scope>NUCLEOTIDE SEQUENCE</scope>
    <source>
        <strain evidence="1">RS28</strain>
    </source>
</reference>
<name>A0A9X2B9F7_9SPHI</name>
<organism evidence="1 2">
    <name type="scientific">Mucilaginibacter straminoryzae</name>
    <dbReference type="NCBI Taxonomy" id="2932774"/>
    <lineage>
        <taxon>Bacteria</taxon>
        <taxon>Pseudomonadati</taxon>
        <taxon>Bacteroidota</taxon>
        <taxon>Sphingobacteriia</taxon>
        <taxon>Sphingobacteriales</taxon>
        <taxon>Sphingobacteriaceae</taxon>
        <taxon>Mucilaginibacter</taxon>
    </lineage>
</organism>
<gene>
    <name evidence="1" type="ORF">MUY27_11860</name>
</gene>
<dbReference type="AlphaFoldDB" id="A0A9X2B9F7"/>
<comment type="caution">
    <text evidence="1">The sequence shown here is derived from an EMBL/GenBank/DDBJ whole genome shotgun (WGS) entry which is preliminary data.</text>
</comment>
<evidence type="ECO:0000313" key="1">
    <source>
        <dbReference type="EMBL" id="MCJ8210406.1"/>
    </source>
</evidence>
<accession>A0A9X2B9F7</accession>